<accession>C0R977</accession>
<keyword evidence="1" id="KW-0614">Plasmid</keyword>
<dbReference type="Proteomes" id="UP000006163">
    <property type="component" value="Plasmid VS116_lp28-3"/>
</dbReference>
<reference evidence="1 2" key="1">
    <citation type="journal article" date="2012" name="J. Bacteriol.">
        <title>Whole-Genome Sequences of Borrelia bissettii, Borrelia valaisiana, and Borrelia spielmanii.</title>
        <authorList>
            <person name="Schutzer S.E."/>
            <person name="Fraser-Liggett C.M."/>
            <person name="Qiu W.G."/>
            <person name="Kraiczy P."/>
            <person name="Mongodin E.F."/>
            <person name="Dunn J.J."/>
            <person name="Luft B.J."/>
            <person name="Casjens S.R."/>
        </authorList>
    </citation>
    <scope>NUCLEOTIDE SEQUENCE [LARGE SCALE GENOMIC DNA]</scope>
    <source>
        <strain evidence="1 2">VS116</strain>
        <plasmid evidence="1">VS116_lp28-3</plasmid>
    </source>
</reference>
<dbReference type="AlphaFoldDB" id="C0R977"/>
<gene>
    <name evidence="1" type="ORF">BVAVS116_H0020</name>
</gene>
<dbReference type="GeneID" id="63641970"/>
<dbReference type="EMBL" id="CP001440">
    <property type="protein sequence ID" value="ACN53025.1"/>
    <property type="molecule type" value="Genomic_DNA"/>
</dbReference>
<dbReference type="HOGENOM" id="CLU_2286035_0_0_12"/>
<evidence type="ECO:0000313" key="2">
    <source>
        <dbReference type="Proteomes" id="UP000006163"/>
    </source>
</evidence>
<sequence>MINLLDESLNISVDDGNDNNQANFNNLKLTVDKFNSENSSIKVSLKNLINKIEVEKCIKTFMNNVETYFNGLRGELIKNNSIISNSEVEYQYIRHIKSSSL</sequence>
<protein>
    <submittedName>
        <fullName evidence="1">Uncharacterized protein</fullName>
    </submittedName>
</protein>
<geneLocation type="plasmid" evidence="1 2">
    <name>VS116_lp28-3</name>
</geneLocation>
<evidence type="ECO:0000313" key="1">
    <source>
        <dbReference type="EMBL" id="ACN53025.1"/>
    </source>
</evidence>
<dbReference type="RefSeq" id="WP_015899232.1">
    <property type="nucleotide sequence ID" value="NC_012185.1"/>
</dbReference>
<keyword evidence="2" id="KW-1185">Reference proteome</keyword>
<name>C0R977_BORVA</name>
<dbReference type="OrthoDB" id="353031at2"/>
<organism evidence="1 2">
    <name type="scientific">Borreliella valaisiana VS116</name>
    <dbReference type="NCBI Taxonomy" id="445987"/>
    <lineage>
        <taxon>Bacteria</taxon>
        <taxon>Pseudomonadati</taxon>
        <taxon>Spirochaetota</taxon>
        <taxon>Spirochaetia</taxon>
        <taxon>Spirochaetales</taxon>
        <taxon>Borreliaceae</taxon>
        <taxon>Borreliella</taxon>
    </lineage>
</organism>
<proteinExistence type="predicted"/>